<dbReference type="AlphaFoldDB" id="A0AAW0L2T8"/>
<protein>
    <submittedName>
        <fullName evidence="4">Receptor-like protein 33</fullName>
    </submittedName>
</protein>
<keyword evidence="2" id="KW-0732">Signal</keyword>
<keyword evidence="3" id="KW-0675">Receptor</keyword>
<dbReference type="PANTHER" id="PTHR48053">
    <property type="entry name" value="LEUCINE RICH REPEAT FAMILY PROTEIN, EXPRESSED"/>
    <property type="match status" value="1"/>
</dbReference>
<keyword evidence="5" id="KW-1185">Reference proteome</keyword>
<dbReference type="Gene3D" id="3.80.10.10">
    <property type="entry name" value="Ribonuclease Inhibitor"/>
    <property type="match status" value="1"/>
</dbReference>
<dbReference type="SUPFAM" id="SSF52058">
    <property type="entry name" value="L domain-like"/>
    <property type="match status" value="1"/>
</dbReference>
<gene>
    <name evidence="4" type="primary">RLP33_4</name>
    <name evidence="4" type="ORF">CFP56_010316</name>
</gene>
<feature type="non-terminal residue" evidence="4">
    <location>
        <position position="1"/>
    </location>
</feature>
<accession>A0AAW0L2T8</accession>
<evidence type="ECO:0000313" key="5">
    <source>
        <dbReference type="Proteomes" id="UP000237347"/>
    </source>
</evidence>
<evidence type="ECO:0000256" key="2">
    <source>
        <dbReference type="ARBA" id="ARBA00022729"/>
    </source>
</evidence>
<dbReference type="InterPro" id="IPR051716">
    <property type="entry name" value="Plant_RL_S/T_kinase"/>
</dbReference>
<dbReference type="InterPro" id="IPR032675">
    <property type="entry name" value="LRR_dom_sf"/>
</dbReference>
<reference evidence="4 5" key="1">
    <citation type="journal article" date="2018" name="Sci. Data">
        <title>The draft genome sequence of cork oak.</title>
        <authorList>
            <person name="Ramos A.M."/>
            <person name="Usie A."/>
            <person name="Barbosa P."/>
            <person name="Barros P.M."/>
            <person name="Capote T."/>
            <person name="Chaves I."/>
            <person name="Simoes F."/>
            <person name="Abreu I."/>
            <person name="Carrasquinho I."/>
            <person name="Faro C."/>
            <person name="Guimaraes J.B."/>
            <person name="Mendonca D."/>
            <person name="Nobrega F."/>
            <person name="Rodrigues L."/>
            <person name="Saibo N.J.M."/>
            <person name="Varela M.C."/>
            <person name="Egas C."/>
            <person name="Matos J."/>
            <person name="Miguel C.M."/>
            <person name="Oliveira M.M."/>
            <person name="Ricardo C.P."/>
            <person name="Goncalves S."/>
        </authorList>
    </citation>
    <scope>NUCLEOTIDE SEQUENCE [LARGE SCALE GENOMIC DNA]</scope>
    <source>
        <strain evidence="5">cv. HL8</strain>
    </source>
</reference>
<comment type="subcellular location">
    <subcellularLocation>
        <location evidence="1">Membrane</location>
        <topology evidence="1">Single-pass type I membrane protein</topology>
    </subcellularLocation>
</comment>
<dbReference type="GO" id="GO:0016020">
    <property type="term" value="C:membrane"/>
    <property type="evidence" value="ECO:0007669"/>
    <property type="project" value="UniProtKB-SubCell"/>
</dbReference>
<evidence type="ECO:0000256" key="1">
    <source>
        <dbReference type="ARBA" id="ARBA00004479"/>
    </source>
</evidence>
<comment type="caution">
    <text evidence="4">The sequence shown here is derived from an EMBL/GenBank/DDBJ whole genome shotgun (WGS) entry which is preliminary data.</text>
</comment>
<organism evidence="4 5">
    <name type="scientific">Quercus suber</name>
    <name type="common">Cork oak</name>
    <dbReference type="NCBI Taxonomy" id="58331"/>
    <lineage>
        <taxon>Eukaryota</taxon>
        <taxon>Viridiplantae</taxon>
        <taxon>Streptophyta</taxon>
        <taxon>Embryophyta</taxon>
        <taxon>Tracheophyta</taxon>
        <taxon>Spermatophyta</taxon>
        <taxon>Magnoliopsida</taxon>
        <taxon>eudicotyledons</taxon>
        <taxon>Gunneridae</taxon>
        <taxon>Pentapetalae</taxon>
        <taxon>rosids</taxon>
        <taxon>fabids</taxon>
        <taxon>Fagales</taxon>
        <taxon>Fagaceae</taxon>
        <taxon>Quercus</taxon>
    </lineage>
</organism>
<dbReference type="PANTHER" id="PTHR48053:SF22">
    <property type="entry name" value="MDIS1-INTERACTING RECEPTOR LIKE KINASE 2-LIKE"/>
    <property type="match status" value="1"/>
</dbReference>
<sequence length="95" mass="10466">AFNNFFGPIPASLCNATQLQIIDLGENNFIGSVPTDLGNLLALYQLRLSISVLEIGLACSMESPKERMNMEEVTREMHLIKNAFLGSKIRRGGLI</sequence>
<dbReference type="Proteomes" id="UP000237347">
    <property type="component" value="Unassembled WGS sequence"/>
</dbReference>
<proteinExistence type="predicted"/>
<name>A0AAW0L2T8_QUESU</name>
<dbReference type="EMBL" id="PKMF04000179">
    <property type="protein sequence ID" value="KAK7844813.1"/>
    <property type="molecule type" value="Genomic_DNA"/>
</dbReference>
<evidence type="ECO:0000313" key="4">
    <source>
        <dbReference type="EMBL" id="KAK7844813.1"/>
    </source>
</evidence>
<evidence type="ECO:0000256" key="3">
    <source>
        <dbReference type="ARBA" id="ARBA00023170"/>
    </source>
</evidence>